<sequence>MNFHGVEKVAGVVAGVR</sequence>
<proteinExistence type="predicted"/>
<organism evidence="1 2">
    <name type="scientific">Cuscuta europaea</name>
    <name type="common">European dodder</name>
    <dbReference type="NCBI Taxonomy" id="41803"/>
    <lineage>
        <taxon>Eukaryota</taxon>
        <taxon>Viridiplantae</taxon>
        <taxon>Streptophyta</taxon>
        <taxon>Embryophyta</taxon>
        <taxon>Tracheophyta</taxon>
        <taxon>Spermatophyta</taxon>
        <taxon>Magnoliopsida</taxon>
        <taxon>eudicotyledons</taxon>
        <taxon>Gunneridae</taxon>
        <taxon>Pentapetalae</taxon>
        <taxon>asterids</taxon>
        <taxon>lamiids</taxon>
        <taxon>Solanales</taxon>
        <taxon>Convolvulaceae</taxon>
        <taxon>Cuscuteae</taxon>
        <taxon>Cuscuta</taxon>
        <taxon>Cuscuta subgen. Cuscuta</taxon>
    </lineage>
</organism>
<gene>
    <name evidence="1" type="ORF">CEURO_LOCUS10793</name>
</gene>
<dbReference type="AlphaFoldDB" id="A0A9P1E9R5"/>
<name>A0A9P1E9R5_CUSEU</name>
<evidence type="ECO:0000313" key="2">
    <source>
        <dbReference type="Proteomes" id="UP001152484"/>
    </source>
</evidence>
<keyword evidence="2" id="KW-1185">Reference proteome</keyword>
<accession>A0A9P1E9R5</accession>
<comment type="caution">
    <text evidence="1">The sequence shown here is derived from an EMBL/GenBank/DDBJ whole genome shotgun (WGS) entry which is preliminary data.</text>
</comment>
<dbReference type="Proteomes" id="UP001152484">
    <property type="component" value="Unassembled WGS sequence"/>
</dbReference>
<protein>
    <submittedName>
        <fullName evidence="1">Uncharacterized protein</fullName>
    </submittedName>
</protein>
<dbReference type="EMBL" id="CAMAPE010000020">
    <property type="protein sequence ID" value="CAH9089224.1"/>
    <property type="molecule type" value="Genomic_DNA"/>
</dbReference>
<reference evidence="1" key="1">
    <citation type="submission" date="2022-07" db="EMBL/GenBank/DDBJ databases">
        <authorList>
            <person name="Macas J."/>
            <person name="Novak P."/>
            <person name="Neumann P."/>
        </authorList>
    </citation>
    <scope>NUCLEOTIDE SEQUENCE</scope>
</reference>
<evidence type="ECO:0000313" key="1">
    <source>
        <dbReference type="EMBL" id="CAH9089224.1"/>
    </source>
</evidence>